<evidence type="ECO:0000259" key="2">
    <source>
        <dbReference type="PROSITE" id="PS50112"/>
    </source>
</evidence>
<dbReference type="InterPro" id="IPR000014">
    <property type="entry name" value="PAS"/>
</dbReference>
<feature type="domain" description="EAL" evidence="4">
    <location>
        <begin position="664"/>
        <end position="917"/>
    </location>
</feature>
<dbReference type="InterPro" id="IPR003018">
    <property type="entry name" value="GAF"/>
</dbReference>
<gene>
    <name evidence="6" type="ORF">MUN87_05725</name>
</gene>
<dbReference type="Gene3D" id="3.30.450.20">
    <property type="entry name" value="PAS domain"/>
    <property type="match status" value="2"/>
</dbReference>
<dbReference type="InterPro" id="IPR001610">
    <property type="entry name" value="PAC"/>
</dbReference>
<dbReference type="CDD" id="cd01948">
    <property type="entry name" value="EAL"/>
    <property type="match status" value="1"/>
</dbReference>
<dbReference type="InterPro" id="IPR035919">
    <property type="entry name" value="EAL_sf"/>
</dbReference>
<dbReference type="Pfam" id="PF13185">
    <property type="entry name" value="GAF_2"/>
    <property type="match status" value="1"/>
</dbReference>
<evidence type="ECO:0000313" key="7">
    <source>
        <dbReference type="Proteomes" id="UP000831537"/>
    </source>
</evidence>
<dbReference type="InterPro" id="IPR043128">
    <property type="entry name" value="Rev_trsase/Diguanyl_cyclase"/>
</dbReference>
<keyword evidence="1" id="KW-0812">Transmembrane</keyword>
<dbReference type="NCBIfam" id="TIGR00254">
    <property type="entry name" value="GGDEF"/>
    <property type="match status" value="1"/>
</dbReference>
<dbReference type="NCBIfam" id="TIGR00229">
    <property type="entry name" value="sensory_box"/>
    <property type="match status" value="2"/>
</dbReference>
<sequence length="926" mass="108263">MKSALRITSVYVLSGVLWILFSDLSNITLQRLASVFLIDQHTFMHLIFLTITSCLLYYLIHIQTKKYQQELHSRIVTESLATESLEENRRLLHLFDQISSGIILIDPDKEDYPIVYVNKGFEGLTGYTADEVIGQNCRILHGQRTKEEDIKSIEQALHQFQPVQTEIKNYRKNGEEFWNELKIKPVMNQEKRFLIAIQNDITDKKNQSILVENQFMIVKKLLEHPDKLTAFREVCKIVDEQTGYQSLIFQKDVQTMQLRTFATYSLPQQFLDELADFPIRKKEGISGEAAFFNKTIIIDNLPALENAKYVDLSRKYGIQTIWSTPINTSTDDVIGVFTLYRKSLHTPSEQEIRALETYAYIIGQVMENLNFQETIKENNYRFRLIAENTTDIICLINEKKDLQYVSPSIKQLIGNSISRFNIEKMFSDNAKQTIQYLIHYLLYVKEEDTTEIEVTDHHGQLKWLDVKGKRVVGQNNETSLLFLARDVTSRKQYQESLDKILYFDPVTQLPNKYKLRKEIDYLVQAKYRFNLLLLDFDQMKEIKSMYGINAWDYVMMEMSNRLKDHFQPIVLARSGEDEFCLITRLTKKQLERVMLKFFEILRLPWRYEEQEFLASVSIGVVCYEKQTADMMLLQGQEALQIAKSLGENQFYFYFNDQANRKNRELHIKRYLYQAMDQQELELCYQPQIDLKKGEITGLEALLRWNNQQLGVVSPGEFIGVAEETGWIVPMSDYVMEKIVEDIVKWNKQGYHFHVSINISYKQMKEADFVEKVKKILLTKGCPAHQISFEITESLLLEDLELSLHVLHQLHALGIGIEVDDFGVGYSSLAYLKKFPIDVLKIDRSFVMDLFQDHKNIAILQAIMEMSKALELKVIAEGVENFEQIKLLEELGCQIFQGYWFSRPVKQEELLSTIHYINQEKLSAFSL</sequence>
<feature type="transmembrane region" description="Helical" evidence="1">
    <location>
        <begin position="42"/>
        <end position="60"/>
    </location>
</feature>
<proteinExistence type="predicted"/>
<dbReference type="Pfam" id="PF00990">
    <property type="entry name" value="GGDEF"/>
    <property type="match status" value="1"/>
</dbReference>
<name>A0ABY4GQ70_9BACI</name>
<dbReference type="InterPro" id="IPR052155">
    <property type="entry name" value="Biofilm_reg_signaling"/>
</dbReference>
<dbReference type="PROSITE" id="PS50887">
    <property type="entry name" value="GGDEF"/>
    <property type="match status" value="1"/>
</dbReference>
<dbReference type="InterPro" id="IPR000700">
    <property type="entry name" value="PAS-assoc_C"/>
</dbReference>
<dbReference type="PROSITE" id="PS50112">
    <property type="entry name" value="PAS"/>
    <property type="match status" value="1"/>
</dbReference>
<evidence type="ECO:0000259" key="4">
    <source>
        <dbReference type="PROSITE" id="PS50883"/>
    </source>
</evidence>
<protein>
    <submittedName>
        <fullName evidence="6">EAL domain-containing protein</fullName>
    </submittedName>
</protein>
<dbReference type="InterPro" id="IPR035965">
    <property type="entry name" value="PAS-like_dom_sf"/>
</dbReference>
<dbReference type="Gene3D" id="3.30.450.40">
    <property type="match status" value="1"/>
</dbReference>
<evidence type="ECO:0000259" key="5">
    <source>
        <dbReference type="PROSITE" id="PS50887"/>
    </source>
</evidence>
<dbReference type="SUPFAM" id="SSF55781">
    <property type="entry name" value="GAF domain-like"/>
    <property type="match status" value="1"/>
</dbReference>
<keyword evidence="1" id="KW-0472">Membrane</keyword>
<evidence type="ECO:0000313" key="6">
    <source>
        <dbReference type="EMBL" id="UOQ86384.1"/>
    </source>
</evidence>
<dbReference type="PROSITE" id="PS50883">
    <property type="entry name" value="EAL"/>
    <property type="match status" value="1"/>
</dbReference>
<keyword evidence="1" id="KW-1133">Transmembrane helix</keyword>
<dbReference type="SMART" id="SM00052">
    <property type="entry name" value="EAL"/>
    <property type="match status" value="1"/>
</dbReference>
<dbReference type="Pfam" id="PF00563">
    <property type="entry name" value="EAL"/>
    <property type="match status" value="1"/>
</dbReference>
<dbReference type="PANTHER" id="PTHR44757:SF2">
    <property type="entry name" value="BIOFILM ARCHITECTURE MAINTENANCE PROTEIN MBAA"/>
    <property type="match status" value="1"/>
</dbReference>
<dbReference type="CDD" id="cd00130">
    <property type="entry name" value="PAS"/>
    <property type="match status" value="1"/>
</dbReference>
<dbReference type="SUPFAM" id="SSF55785">
    <property type="entry name" value="PYP-like sensor domain (PAS domain)"/>
    <property type="match status" value="2"/>
</dbReference>
<dbReference type="EMBL" id="CP095071">
    <property type="protein sequence ID" value="UOQ86384.1"/>
    <property type="molecule type" value="Genomic_DNA"/>
</dbReference>
<dbReference type="InterPro" id="IPR001633">
    <property type="entry name" value="EAL_dom"/>
</dbReference>
<feature type="domain" description="PAC" evidence="3">
    <location>
        <begin position="163"/>
        <end position="213"/>
    </location>
</feature>
<dbReference type="SUPFAM" id="SSF141868">
    <property type="entry name" value="EAL domain-like"/>
    <property type="match status" value="1"/>
</dbReference>
<dbReference type="SMART" id="SM00267">
    <property type="entry name" value="GGDEF"/>
    <property type="match status" value="1"/>
</dbReference>
<evidence type="ECO:0000259" key="3">
    <source>
        <dbReference type="PROSITE" id="PS50113"/>
    </source>
</evidence>
<dbReference type="SMART" id="SM00065">
    <property type="entry name" value="GAF"/>
    <property type="match status" value="1"/>
</dbReference>
<dbReference type="SUPFAM" id="SSF55073">
    <property type="entry name" value="Nucleotide cyclase"/>
    <property type="match status" value="1"/>
</dbReference>
<organism evidence="6 7">
    <name type="scientific">Gracilibacillus salinarum</name>
    <dbReference type="NCBI Taxonomy" id="2932255"/>
    <lineage>
        <taxon>Bacteria</taxon>
        <taxon>Bacillati</taxon>
        <taxon>Bacillota</taxon>
        <taxon>Bacilli</taxon>
        <taxon>Bacillales</taxon>
        <taxon>Bacillaceae</taxon>
        <taxon>Gracilibacillus</taxon>
    </lineage>
</organism>
<feature type="domain" description="PAS" evidence="2">
    <location>
        <begin position="87"/>
        <end position="159"/>
    </location>
</feature>
<accession>A0ABY4GQ70</accession>
<dbReference type="InterPro" id="IPR000160">
    <property type="entry name" value="GGDEF_dom"/>
</dbReference>
<dbReference type="InterPro" id="IPR029016">
    <property type="entry name" value="GAF-like_dom_sf"/>
</dbReference>
<keyword evidence="7" id="KW-1185">Reference proteome</keyword>
<dbReference type="SMART" id="SM00086">
    <property type="entry name" value="PAC"/>
    <property type="match status" value="2"/>
</dbReference>
<feature type="domain" description="GGDEF" evidence="5">
    <location>
        <begin position="527"/>
        <end position="655"/>
    </location>
</feature>
<dbReference type="InterPro" id="IPR029787">
    <property type="entry name" value="Nucleotide_cyclase"/>
</dbReference>
<dbReference type="PROSITE" id="PS50113">
    <property type="entry name" value="PAC"/>
    <property type="match status" value="2"/>
</dbReference>
<evidence type="ECO:0000256" key="1">
    <source>
        <dbReference type="SAM" id="Phobius"/>
    </source>
</evidence>
<dbReference type="RefSeq" id="WP_244746715.1">
    <property type="nucleotide sequence ID" value="NZ_CP095071.1"/>
</dbReference>
<dbReference type="PANTHER" id="PTHR44757">
    <property type="entry name" value="DIGUANYLATE CYCLASE DGCP"/>
    <property type="match status" value="1"/>
</dbReference>
<dbReference type="Gene3D" id="3.30.70.270">
    <property type="match status" value="1"/>
</dbReference>
<dbReference type="Pfam" id="PF13426">
    <property type="entry name" value="PAS_9"/>
    <property type="match status" value="1"/>
</dbReference>
<reference evidence="6 7" key="1">
    <citation type="submission" date="2022-04" db="EMBL/GenBank/DDBJ databases">
        <title>Gracilibacillus sp. isolated from saltern.</title>
        <authorList>
            <person name="Won M."/>
            <person name="Lee C.-M."/>
            <person name="Woen H.-Y."/>
            <person name="Kwon S.-W."/>
        </authorList>
    </citation>
    <scope>NUCLEOTIDE SEQUENCE [LARGE SCALE GENOMIC DNA]</scope>
    <source>
        <strain evidence="6 7">SSPM10-3</strain>
    </source>
</reference>
<dbReference type="Proteomes" id="UP000831537">
    <property type="component" value="Chromosome"/>
</dbReference>
<dbReference type="CDD" id="cd01949">
    <property type="entry name" value="GGDEF"/>
    <property type="match status" value="1"/>
</dbReference>
<dbReference type="SMART" id="SM00091">
    <property type="entry name" value="PAS"/>
    <property type="match status" value="2"/>
</dbReference>
<feature type="domain" description="PAC" evidence="3">
    <location>
        <begin position="448"/>
        <end position="499"/>
    </location>
</feature>
<dbReference type="Gene3D" id="3.20.20.450">
    <property type="entry name" value="EAL domain"/>
    <property type="match status" value="1"/>
</dbReference>